<dbReference type="Gene3D" id="1.10.3060.10">
    <property type="entry name" value="Helical scaffold and wing domains of SecA"/>
    <property type="match status" value="1"/>
</dbReference>
<keyword evidence="7" id="KW-0479">Metal-binding</keyword>
<keyword evidence="11 15" id="KW-0653">Protein transport</keyword>
<dbReference type="Proteomes" id="UP000002019">
    <property type="component" value="Chromosome"/>
</dbReference>
<evidence type="ECO:0000256" key="15">
    <source>
        <dbReference type="HAMAP-Rule" id="MF_01382"/>
    </source>
</evidence>
<dbReference type="NCBIfam" id="TIGR00963">
    <property type="entry name" value="secA"/>
    <property type="match status" value="1"/>
</dbReference>
<dbReference type="PANTHER" id="PTHR30612">
    <property type="entry name" value="SECA INNER MEMBRANE COMPONENT OF SEC PROTEIN SECRETION SYSTEM"/>
    <property type="match status" value="1"/>
</dbReference>
<keyword evidence="9" id="KW-0862">Zinc</keyword>
<evidence type="ECO:0000256" key="1">
    <source>
        <dbReference type="ARBA" id="ARBA00001947"/>
    </source>
</evidence>
<dbReference type="eggNOG" id="COG0653">
    <property type="taxonomic scope" value="Bacteria"/>
</dbReference>
<dbReference type="InterPro" id="IPR020937">
    <property type="entry name" value="SecA_CS"/>
</dbReference>
<dbReference type="PROSITE" id="PS01312">
    <property type="entry name" value="SECA"/>
    <property type="match status" value="1"/>
</dbReference>
<dbReference type="CDD" id="cd17928">
    <property type="entry name" value="DEXDc_SecA"/>
    <property type="match status" value="1"/>
</dbReference>
<dbReference type="Pfam" id="PF01043">
    <property type="entry name" value="SecA_PP_bind"/>
    <property type="match status" value="1"/>
</dbReference>
<dbReference type="GO" id="GO:0065002">
    <property type="term" value="P:intracellular protein transmembrane transport"/>
    <property type="evidence" value="ECO:0007669"/>
    <property type="project" value="UniProtKB-UniRule"/>
</dbReference>
<dbReference type="InterPro" id="IPR044722">
    <property type="entry name" value="SecA_SF2_C"/>
</dbReference>
<comment type="subunit">
    <text evidence="15">Monomer and homodimer. Part of the essential Sec protein translocation apparatus which comprises SecA, SecYEG and auxiliary proteins SecDF. Other proteins may also be involved.</text>
</comment>
<dbReference type="Pfam" id="PF21090">
    <property type="entry name" value="P-loop_SecA"/>
    <property type="match status" value="1"/>
</dbReference>
<dbReference type="PROSITE" id="PS51194">
    <property type="entry name" value="HELICASE_CTER"/>
    <property type="match status" value="1"/>
</dbReference>
<dbReference type="InterPro" id="IPR001650">
    <property type="entry name" value="Helicase_C-like"/>
</dbReference>
<keyword evidence="10 15" id="KW-0067">ATP-binding</keyword>
<evidence type="ECO:0000259" key="18">
    <source>
        <dbReference type="PROSITE" id="PS51192"/>
    </source>
</evidence>
<dbReference type="GO" id="GO:0017038">
    <property type="term" value="P:protein import"/>
    <property type="evidence" value="ECO:0007669"/>
    <property type="project" value="InterPro"/>
</dbReference>
<evidence type="ECO:0000313" key="22">
    <source>
        <dbReference type="Proteomes" id="UP000002019"/>
    </source>
</evidence>
<reference evidence="21 22" key="1">
    <citation type="journal article" date="2008" name="J. Bacteriol.">
        <title>'Candidatus Cloacamonas acidaminovorans': genome sequence reconstruction provides a first glimpse of a new bacterial division.</title>
        <authorList>
            <person name="Pelletier E."/>
            <person name="Kreimeyer A."/>
            <person name="Bocs S."/>
            <person name="Rouy Z."/>
            <person name="Gyapay G."/>
            <person name="Chouari R."/>
            <person name="Riviere D."/>
            <person name="Ganesan A."/>
            <person name="Daegelen P."/>
            <person name="Sghir A."/>
            <person name="Cohen G.N."/>
            <person name="Medigue C."/>
            <person name="Weissenbach J."/>
            <person name="Le Paslier D."/>
        </authorList>
    </citation>
    <scope>NUCLEOTIDE SEQUENCE [LARGE SCALE GENOMIC DNA]</scope>
    <source>
        <strain evidence="22">Evry</strain>
    </source>
</reference>
<dbReference type="Pfam" id="PF02810">
    <property type="entry name" value="SEC-C"/>
    <property type="match status" value="1"/>
</dbReference>
<evidence type="ECO:0000256" key="5">
    <source>
        <dbReference type="ARBA" id="ARBA00022475"/>
    </source>
</evidence>
<dbReference type="InterPro" id="IPR036670">
    <property type="entry name" value="SecA_X-link_sf"/>
</dbReference>
<evidence type="ECO:0000256" key="11">
    <source>
        <dbReference type="ARBA" id="ARBA00022927"/>
    </source>
</evidence>
<dbReference type="SUPFAM" id="SSF81886">
    <property type="entry name" value="Helical scaffold and wing domains of SecA"/>
    <property type="match status" value="1"/>
</dbReference>
<dbReference type="InterPro" id="IPR000185">
    <property type="entry name" value="SecA"/>
</dbReference>
<comment type="cofactor">
    <cofactor evidence="1">
        <name>Zn(2+)</name>
        <dbReference type="ChEBI" id="CHEBI:29105"/>
    </cofactor>
</comment>
<dbReference type="Gene3D" id="3.90.1440.10">
    <property type="entry name" value="SecA, preprotein cross-linking domain"/>
    <property type="match status" value="1"/>
</dbReference>
<dbReference type="InterPro" id="IPR014001">
    <property type="entry name" value="Helicase_ATP-bd"/>
</dbReference>
<dbReference type="HAMAP" id="MF_01382">
    <property type="entry name" value="SecA"/>
    <property type="match status" value="1"/>
</dbReference>
<dbReference type="EC" id="7.4.2.8" evidence="15"/>
<comment type="subcellular location">
    <subcellularLocation>
        <location evidence="15">Cell membrane</location>
        <topology evidence="15">Peripheral membrane protein</topology>
        <orientation evidence="15">Cytoplasmic side</orientation>
    </subcellularLocation>
    <subcellularLocation>
        <location evidence="15">Cytoplasm</location>
    </subcellularLocation>
    <subcellularLocation>
        <location evidence="2">Membrane</location>
        <topology evidence="2">Peripheral membrane protein</topology>
    </subcellularLocation>
    <text evidence="15">Distribution is 50-50.</text>
</comment>
<evidence type="ECO:0000256" key="9">
    <source>
        <dbReference type="ARBA" id="ARBA00022833"/>
    </source>
</evidence>
<dbReference type="InterPro" id="IPR014018">
    <property type="entry name" value="SecA_motor_DEAD"/>
</dbReference>
<dbReference type="FunFam" id="3.40.50.300:FF:000113">
    <property type="entry name" value="Preprotein translocase subunit SecA"/>
    <property type="match status" value="1"/>
</dbReference>
<dbReference type="EMBL" id="CU466930">
    <property type="protein sequence ID" value="CAO81568.1"/>
    <property type="molecule type" value="Genomic_DNA"/>
</dbReference>
<dbReference type="AlphaFoldDB" id="B0VJB4"/>
<dbReference type="FunFam" id="1.10.3060.10:FF:000003">
    <property type="entry name" value="Protein translocase subunit SecA"/>
    <property type="match status" value="1"/>
</dbReference>
<dbReference type="NCBIfam" id="NF009538">
    <property type="entry name" value="PRK12904.1"/>
    <property type="match status" value="1"/>
</dbReference>
<keyword evidence="8 15" id="KW-0547">Nucleotide-binding</keyword>
<dbReference type="Pfam" id="PF07517">
    <property type="entry name" value="SecA_DEAD"/>
    <property type="match status" value="1"/>
</dbReference>
<evidence type="ECO:0000256" key="4">
    <source>
        <dbReference type="ARBA" id="ARBA00022448"/>
    </source>
</evidence>
<organism evidence="21 22">
    <name type="scientific">Cloacimonas acidaminovorans (strain Evry)</name>
    <dbReference type="NCBI Taxonomy" id="459349"/>
    <lineage>
        <taxon>Bacteria</taxon>
        <taxon>Pseudomonadati</taxon>
        <taxon>Candidatus Cloacimonadota</taxon>
        <taxon>Candidatus Cloacimonadia</taxon>
        <taxon>Candidatus Cloacimonadales</taxon>
        <taxon>Candidatus Cloacimonadaceae</taxon>
        <taxon>Candidatus Cloacimonas</taxon>
    </lineage>
</organism>
<name>B0VJB4_CLOAI</name>
<dbReference type="GO" id="GO:0006605">
    <property type="term" value="P:protein targeting"/>
    <property type="evidence" value="ECO:0007669"/>
    <property type="project" value="UniProtKB-UniRule"/>
</dbReference>
<feature type="domain" description="Helicase ATP-binding" evidence="18">
    <location>
        <begin position="145"/>
        <end position="303"/>
    </location>
</feature>
<dbReference type="KEGG" id="caci:CLOAM1732"/>
<dbReference type="SUPFAM" id="SSF81767">
    <property type="entry name" value="Pre-protein crosslinking domain of SecA"/>
    <property type="match status" value="1"/>
</dbReference>
<dbReference type="RefSeq" id="WP_015425426.1">
    <property type="nucleotide sequence ID" value="NC_020449.1"/>
</dbReference>
<evidence type="ECO:0000256" key="14">
    <source>
        <dbReference type="ARBA" id="ARBA00023136"/>
    </source>
</evidence>
<evidence type="ECO:0000259" key="20">
    <source>
        <dbReference type="PROSITE" id="PS51196"/>
    </source>
</evidence>
<keyword evidence="5 15" id="KW-1003">Cell membrane</keyword>
<accession>B0VJB4</accession>
<dbReference type="HOGENOM" id="CLU_005314_3_0_0"/>
<evidence type="ECO:0000256" key="3">
    <source>
        <dbReference type="ARBA" id="ARBA00007650"/>
    </source>
</evidence>
<evidence type="ECO:0000256" key="17">
    <source>
        <dbReference type="SAM" id="Coils"/>
    </source>
</evidence>
<dbReference type="GO" id="GO:0005886">
    <property type="term" value="C:plasma membrane"/>
    <property type="evidence" value="ECO:0007669"/>
    <property type="project" value="UniProtKB-SubCell"/>
</dbReference>
<dbReference type="SMART" id="SM00958">
    <property type="entry name" value="SecA_PP_bind"/>
    <property type="match status" value="1"/>
</dbReference>
<dbReference type="GO" id="GO:0031522">
    <property type="term" value="C:cell envelope Sec protein transport complex"/>
    <property type="evidence" value="ECO:0007669"/>
    <property type="project" value="UniProtKB-ARBA"/>
</dbReference>
<dbReference type="GO" id="GO:0008564">
    <property type="term" value="F:protein-exporting ATPase activity"/>
    <property type="evidence" value="ECO:0007669"/>
    <property type="project" value="UniProtKB-EC"/>
</dbReference>
<comment type="function">
    <text evidence="15">Part of the Sec protein translocase complex. Interacts with the SecYEG preprotein conducting channel. Has a central role in coupling the hydrolysis of ATP to the transfer of proteins into and across the cell membrane, serving as an ATP-driven molecular motor driving the stepwise translocation of polypeptide chains across the membrane.</text>
</comment>
<dbReference type="SUPFAM" id="SSF52540">
    <property type="entry name" value="P-loop containing nucleoside triphosphate hydrolases"/>
    <property type="match status" value="2"/>
</dbReference>
<feature type="binding site" evidence="15">
    <location>
        <position position="143"/>
    </location>
    <ligand>
        <name>ATP</name>
        <dbReference type="ChEBI" id="CHEBI:30616"/>
    </ligand>
</feature>
<dbReference type="GO" id="GO:0005829">
    <property type="term" value="C:cytosol"/>
    <property type="evidence" value="ECO:0007669"/>
    <property type="project" value="TreeGrafter"/>
</dbReference>
<evidence type="ECO:0000256" key="8">
    <source>
        <dbReference type="ARBA" id="ARBA00022741"/>
    </source>
</evidence>
<keyword evidence="17" id="KW-0175">Coiled coil</keyword>
<comment type="similarity">
    <text evidence="3 15 16">Belongs to the SecA family.</text>
</comment>
<dbReference type="InterPro" id="IPR004027">
    <property type="entry name" value="SEC_C_motif"/>
</dbReference>
<gene>
    <name evidence="15 21" type="primary">secA</name>
    <name evidence="21" type="ordered locus">CLOAM1732</name>
</gene>
<evidence type="ECO:0000256" key="7">
    <source>
        <dbReference type="ARBA" id="ARBA00022723"/>
    </source>
</evidence>
<dbReference type="InterPro" id="IPR011130">
    <property type="entry name" value="SecA_preprotein_X-link_dom"/>
</dbReference>
<evidence type="ECO:0000313" key="21">
    <source>
        <dbReference type="EMBL" id="CAO81568.1"/>
    </source>
</evidence>
<sequence length="1056" mass="121583">MLEKILKKVFGDKNSQDLKRYEPVVQEINEIFSGLEQYEDEQLIARVQEIKQEIADKLNPLRNELAKLEQEYRETREDSERNRLDNAIDSTKKELKNLTKSTLDDYLPEVYAIVKDTCRRLLGKKFEVRGHEVEWNMVPFDVQLIGAMALHDGKIAEMATGEGKTLVATMPLFLNALVGRGVHLVTVNDYLASRDAEWMSPVFQFHGLTVGCITTGMDFDARKEAYNCDITYGMNSEFGFDYLRDNMATSPDQLVQRDFFYAIVDEVDSILIDEARTPLIISGPITQDKNFYHELRPAIAQLVQLQNSLVQKYLSEIREDLDENNPQSDNNRLAKNLLLVKRAAPRNKAFMKLMQDGELKKMVNDIEGIYLRDKKLPELDNNLFYVVEERHNSVDLCEKGREVLSRKDKDLFVVQSLDEMLAEIDNNPELSEQEKQKQKSLQTNRFMDKSEKLHNINQLLRAFTLFENDQEYVVIDNKVVIVDEFTGRQMPGRRFSDGLHQALEAKENVEIEAGTQTFATITLQNYFRMYEKLAGMTGTAVTEEAEFMEIYNLPVMVIPTNVPVTRIDHDDLIYLGKNDKYQAIINEIIYWHERQKPVLVGTVSVEVSEILSRLLKRKGIAHNVLNARQHQREAEIIAEAGQPGAVTIATNMAGRGTDIKLGKGVVEGAYESYLNLPKTLTAEFPYGLPLDGLHVIGSERHESRRIDRQLRGRAGRQGDPGTSRFYLSLEDDLMRLFGSDRIAPMMVKMGLKSGDVIRHPWMTKAVEQAQKRVEEHNFEIRRELLKYDEVMNQQREVIYAYRRSVLKGYDLKNEILEMITESITNMVDDIIPPHSYPEEWNLERICQWFQHNLNLGLTVKDIASDHLNRDLLLNTLLEYALSAYENKERQIGSEQLRNIERRALLEVVDDEWRDHLHEMDLLKDGVYLRAYANKDPLIEYKKESFELFQGLITRIQENVTRKVFTTYVLSQEQINNLLKNANLTHQDINAFLNAQQAQQAQQITQNMSAPPQYNSPVGEVEKVRPVKVAPKVGRNDPCPCGSGKKYKKCCGINEAE</sequence>
<dbReference type="STRING" id="459349.CLOAM1732"/>
<dbReference type="InterPro" id="IPR027417">
    <property type="entry name" value="P-loop_NTPase"/>
</dbReference>
<dbReference type="GO" id="GO:0043952">
    <property type="term" value="P:protein transport by the Sec complex"/>
    <property type="evidence" value="ECO:0007669"/>
    <property type="project" value="TreeGrafter"/>
</dbReference>
<dbReference type="PANTHER" id="PTHR30612:SF0">
    <property type="entry name" value="CHLOROPLAST PROTEIN-TRANSPORTING ATPASE"/>
    <property type="match status" value="1"/>
</dbReference>
<evidence type="ECO:0000256" key="10">
    <source>
        <dbReference type="ARBA" id="ARBA00022840"/>
    </source>
</evidence>
<evidence type="ECO:0000256" key="6">
    <source>
        <dbReference type="ARBA" id="ARBA00022490"/>
    </source>
</evidence>
<feature type="domain" description="SecA family profile" evidence="20">
    <location>
        <begin position="3"/>
        <end position="758"/>
    </location>
</feature>
<keyword evidence="4 15" id="KW-0813">Transport</keyword>
<evidence type="ECO:0000259" key="19">
    <source>
        <dbReference type="PROSITE" id="PS51194"/>
    </source>
</evidence>
<dbReference type="InterPro" id="IPR036266">
    <property type="entry name" value="SecA_Wing/Scaffold_sf"/>
</dbReference>
<keyword evidence="12 15" id="KW-1278">Translocase</keyword>
<dbReference type="Gene3D" id="3.40.50.300">
    <property type="entry name" value="P-loop containing nucleotide triphosphate hydrolases"/>
    <property type="match status" value="2"/>
</dbReference>
<keyword evidence="6 15" id="KW-0963">Cytoplasm</keyword>
<dbReference type="GO" id="GO:0005524">
    <property type="term" value="F:ATP binding"/>
    <property type="evidence" value="ECO:0007669"/>
    <property type="project" value="UniProtKB-UniRule"/>
</dbReference>
<dbReference type="CDD" id="cd18803">
    <property type="entry name" value="SF2_C_secA"/>
    <property type="match status" value="1"/>
</dbReference>
<dbReference type="InterPro" id="IPR011115">
    <property type="entry name" value="SecA_DEAD"/>
</dbReference>
<feature type="binding site" evidence="15">
    <location>
        <position position="658"/>
    </location>
    <ligand>
        <name>ATP</name>
        <dbReference type="ChEBI" id="CHEBI:30616"/>
    </ligand>
</feature>
<evidence type="ECO:0000256" key="16">
    <source>
        <dbReference type="RuleBase" id="RU003874"/>
    </source>
</evidence>
<proteinExistence type="inferred from homology"/>
<dbReference type="SMART" id="SM00957">
    <property type="entry name" value="SecA_DEAD"/>
    <property type="match status" value="1"/>
</dbReference>
<dbReference type="GO" id="GO:0046872">
    <property type="term" value="F:metal ion binding"/>
    <property type="evidence" value="ECO:0007669"/>
    <property type="project" value="UniProtKB-KW"/>
</dbReference>
<evidence type="ECO:0000256" key="13">
    <source>
        <dbReference type="ARBA" id="ARBA00023010"/>
    </source>
</evidence>
<evidence type="ECO:0000256" key="12">
    <source>
        <dbReference type="ARBA" id="ARBA00022967"/>
    </source>
</evidence>
<keyword evidence="22" id="KW-1185">Reference proteome</keyword>
<keyword evidence="13 15" id="KW-0811">Translocation</keyword>
<feature type="coiled-coil region" evidence="17">
    <location>
        <begin position="51"/>
        <end position="101"/>
    </location>
</feature>
<dbReference type="InterPro" id="IPR011116">
    <property type="entry name" value="SecA_Wing/Scaffold"/>
</dbReference>
<dbReference type="PROSITE" id="PS51192">
    <property type="entry name" value="HELICASE_ATP_BIND_1"/>
    <property type="match status" value="1"/>
</dbReference>
<dbReference type="PROSITE" id="PS51196">
    <property type="entry name" value="SECA_MOTOR_DEAD"/>
    <property type="match status" value="1"/>
</dbReference>
<dbReference type="OrthoDB" id="9805579at2"/>
<dbReference type="Pfam" id="PF07516">
    <property type="entry name" value="SecA_SW"/>
    <property type="match status" value="1"/>
</dbReference>
<evidence type="ECO:0000256" key="2">
    <source>
        <dbReference type="ARBA" id="ARBA00004170"/>
    </source>
</evidence>
<comment type="catalytic activity">
    <reaction evidence="15">
        <text>ATP + H2O + cellular proteinSide 1 = ADP + phosphate + cellular proteinSide 2.</text>
        <dbReference type="EC" id="7.4.2.8"/>
    </reaction>
</comment>
<dbReference type="PRINTS" id="PR00906">
    <property type="entry name" value="SECA"/>
</dbReference>
<protein>
    <recommendedName>
        <fullName evidence="15 16">Protein translocase subunit SecA</fullName>
        <ecNumber evidence="15">7.4.2.8</ecNumber>
    </recommendedName>
</protein>
<feature type="domain" description="Helicase C-terminal" evidence="19">
    <location>
        <begin position="584"/>
        <end position="774"/>
    </location>
</feature>
<keyword evidence="14 15" id="KW-0472">Membrane</keyword>
<feature type="binding site" evidence="15">
    <location>
        <begin position="161"/>
        <end position="165"/>
    </location>
    <ligand>
        <name>ATP</name>
        <dbReference type="ChEBI" id="CHEBI:30616"/>
    </ligand>
</feature>